<keyword evidence="5" id="KW-0238">DNA-binding</keyword>
<dbReference type="SUPFAM" id="SSF57701">
    <property type="entry name" value="Zn2/Cys6 DNA-binding domain"/>
    <property type="match status" value="1"/>
</dbReference>
<dbReference type="Gene3D" id="4.10.240.10">
    <property type="entry name" value="Zn(2)-C6 fungal-type DNA-binding domain"/>
    <property type="match status" value="1"/>
</dbReference>
<evidence type="ECO:0000313" key="11">
    <source>
        <dbReference type="Proteomes" id="UP000285405"/>
    </source>
</evidence>
<dbReference type="Pfam" id="PF00172">
    <property type="entry name" value="Zn_clus"/>
    <property type="match status" value="1"/>
</dbReference>
<keyword evidence="4" id="KW-0805">Transcription regulation</keyword>
<dbReference type="GO" id="GO:0008270">
    <property type="term" value="F:zinc ion binding"/>
    <property type="evidence" value="ECO:0007669"/>
    <property type="project" value="InterPro"/>
</dbReference>
<feature type="domain" description="Zn(2)-C6 fungal-type" evidence="9">
    <location>
        <begin position="24"/>
        <end position="56"/>
    </location>
</feature>
<dbReference type="Pfam" id="PF04082">
    <property type="entry name" value="Fungal_trans"/>
    <property type="match status" value="1"/>
</dbReference>
<keyword evidence="6" id="KW-0804">Transcription</keyword>
<evidence type="ECO:0000256" key="6">
    <source>
        <dbReference type="ARBA" id="ARBA00023163"/>
    </source>
</evidence>
<dbReference type="AlphaFoldDB" id="A0A420IDW2"/>
<dbReference type="PROSITE" id="PS50048">
    <property type="entry name" value="ZN2_CY6_FUNGAL_2"/>
    <property type="match status" value="1"/>
</dbReference>
<dbReference type="GO" id="GO:0005634">
    <property type="term" value="C:nucleus"/>
    <property type="evidence" value="ECO:0007669"/>
    <property type="project" value="UniProtKB-SubCell"/>
</dbReference>
<dbReference type="GO" id="GO:0006351">
    <property type="term" value="P:DNA-templated transcription"/>
    <property type="evidence" value="ECO:0007669"/>
    <property type="project" value="InterPro"/>
</dbReference>
<dbReference type="InterPro" id="IPR036864">
    <property type="entry name" value="Zn2-C6_fun-type_DNA-bd_sf"/>
</dbReference>
<evidence type="ECO:0000256" key="2">
    <source>
        <dbReference type="ARBA" id="ARBA00022723"/>
    </source>
</evidence>
<evidence type="ECO:0000256" key="3">
    <source>
        <dbReference type="ARBA" id="ARBA00022833"/>
    </source>
</evidence>
<name>A0A420IDW2_9PEZI</name>
<evidence type="ECO:0000256" key="5">
    <source>
        <dbReference type="ARBA" id="ARBA00023125"/>
    </source>
</evidence>
<evidence type="ECO:0000256" key="8">
    <source>
        <dbReference type="SAM" id="Coils"/>
    </source>
</evidence>
<accession>A0A420IDW2</accession>
<dbReference type="EMBL" id="MCBR01009315">
    <property type="protein sequence ID" value="RKF72735.1"/>
    <property type="molecule type" value="Genomic_DNA"/>
</dbReference>
<evidence type="ECO:0000259" key="9">
    <source>
        <dbReference type="PROSITE" id="PS50048"/>
    </source>
</evidence>
<evidence type="ECO:0000313" key="10">
    <source>
        <dbReference type="EMBL" id="RKF72735.1"/>
    </source>
</evidence>
<dbReference type="SMART" id="SM00906">
    <property type="entry name" value="Fungal_trans"/>
    <property type="match status" value="1"/>
</dbReference>
<sequence>MNRSSKSRSAAGTPLLRISRPVAACSRCRRAKTKCDGKLPACTACEKTGHAHSCVSVNDKSVDRTEKSYVVYLESRIEELKERLAFAIAKKSSVTLQESNEPFKESGYSDSSTALCAAIDGKVARRRETADVNKIVSDFGFLSINATTQDFEKTNTSMTFARLILAATIHEPLAEYQPFRLPAKVVARALINYYIENILSLIPIFPEMVLLNVFNSVYQQDPQPLTDFEYWLFYMVLAISSTSQSRSNTDQFYKNGVAWVGRALIFADRVLVPGYVSQIQALVLLVQYSMLDPAHFDSWILIGFACRALVDLGFHQDPPKEEQTDQNTLELRRTIFYCVYSLDRSISIVHARSFSFTDDSTNVALPSKIFTENTQINCLQRDPMEDALLLFKFRMIQSSWYQELFQSSQSALANSSSFIWQICQKMQKWAETIPEFVSAHKKQLFDLELYYSYVYCLAPSSRVKPVSAHGKSLIFHYSIKYIQKLAEIFDTPTNYSFYTYHEALRVFFVGSQLVSVLTDDQDHIFNTNTLLASPLGEYFKSLPLPHVDRIENIRRSLNCIDQTRDLLGTFGHRWEDSKILLASFEAKACLLVESLSQKVKSINFSSGI</sequence>
<keyword evidence="7" id="KW-0539">Nucleus</keyword>
<dbReference type="GO" id="GO:0000981">
    <property type="term" value="F:DNA-binding transcription factor activity, RNA polymerase II-specific"/>
    <property type="evidence" value="ECO:0007669"/>
    <property type="project" value="InterPro"/>
</dbReference>
<keyword evidence="2" id="KW-0479">Metal-binding</keyword>
<keyword evidence="3" id="KW-0862">Zinc</keyword>
<dbReference type="OrthoDB" id="5319458at2759"/>
<dbReference type="PROSITE" id="PS00463">
    <property type="entry name" value="ZN2_CY6_FUNGAL_1"/>
    <property type="match status" value="1"/>
</dbReference>
<gene>
    <name evidence="10" type="ORF">GcC1_093004</name>
</gene>
<comment type="caution">
    <text evidence="10">The sequence shown here is derived from an EMBL/GenBank/DDBJ whole genome shotgun (WGS) entry which is preliminary data.</text>
</comment>
<dbReference type="InterPro" id="IPR052202">
    <property type="entry name" value="Yeast_MetPath_Reg"/>
</dbReference>
<dbReference type="InterPro" id="IPR001138">
    <property type="entry name" value="Zn2Cys6_DnaBD"/>
</dbReference>
<dbReference type="InterPro" id="IPR007219">
    <property type="entry name" value="XnlR_reg_dom"/>
</dbReference>
<reference evidence="10 11" key="1">
    <citation type="journal article" date="2018" name="BMC Genomics">
        <title>Comparative genome analyses reveal sequence features reflecting distinct modes of host-adaptation between dicot and monocot powdery mildew.</title>
        <authorList>
            <person name="Wu Y."/>
            <person name="Ma X."/>
            <person name="Pan Z."/>
            <person name="Kale S.D."/>
            <person name="Song Y."/>
            <person name="King H."/>
            <person name="Zhang Q."/>
            <person name="Presley C."/>
            <person name="Deng X."/>
            <person name="Wei C.I."/>
            <person name="Xiao S."/>
        </authorList>
    </citation>
    <scope>NUCLEOTIDE SEQUENCE [LARGE SCALE GENOMIC DNA]</scope>
    <source>
        <strain evidence="10">UCSC1</strain>
    </source>
</reference>
<evidence type="ECO:0000256" key="4">
    <source>
        <dbReference type="ARBA" id="ARBA00023015"/>
    </source>
</evidence>
<dbReference type="Proteomes" id="UP000285405">
    <property type="component" value="Unassembled WGS sequence"/>
</dbReference>
<evidence type="ECO:0000256" key="7">
    <source>
        <dbReference type="ARBA" id="ARBA00023242"/>
    </source>
</evidence>
<organism evidence="10 11">
    <name type="scientific">Golovinomyces cichoracearum</name>
    <dbReference type="NCBI Taxonomy" id="62708"/>
    <lineage>
        <taxon>Eukaryota</taxon>
        <taxon>Fungi</taxon>
        <taxon>Dikarya</taxon>
        <taxon>Ascomycota</taxon>
        <taxon>Pezizomycotina</taxon>
        <taxon>Leotiomycetes</taxon>
        <taxon>Erysiphales</taxon>
        <taxon>Erysiphaceae</taxon>
        <taxon>Golovinomyces</taxon>
    </lineage>
</organism>
<dbReference type="CDD" id="cd12148">
    <property type="entry name" value="fungal_TF_MHR"/>
    <property type="match status" value="1"/>
</dbReference>
<dbReference type="PANTHER" id="PTHR47782:SF2">
    <property type="entry name" value="TRANSCRIPTION FACTOR, PUTATIVE (AFU_ORTHOLOGUE AFUA_4G12570)-RELATED"/>
    <property type="match status" value="1"/>
</dbReference>
<evidence type="ECO:0000256" key="1">
    <source>
        <dbReference type="ARBA" id="ARBA00004123"/>
    </source>
</evidence>
<dbReference type="PANTHER" id="PTHR47782">
    <property type="entry name" value="ZN(II)2CYS6 TRANSCRIPTION FACTOR (EUROFUNG)-RELATED"/>
    <property type="match status" value="1"/>
</dbReference>
<dbReference type="GO" id="GO:0045944">
    <property type="term" value="P:positive regulation of transcription by RNA polymerase II"/>
    <property type="evidence" value="ECO:0007669"/>
    <property type="project" value="TreeGrafter"/>
</dbReference>
<dbReference type="SMART" id="SM00066">
    <property type="entry name" value="GAL4"/>
    <property type="match status" value="1"/>
</dbReference>
<feature type="coiled-coil region" evidence="8">
    <location>
        <begin position="70"/>
        <end position="97"/>
    </location>
</feature>
<protein>
    <submittedName>
        <fullName evidence="10">Positive regulator of purine utilization</fullName>
    </submittedName>
</protein>
<comment type="subcellular location">
    <subcellularLocation>
        <location evidence="1">Nucleus</location>
    </subcellularLocation>
</comment>
<dbReference type="GO" id="GO:0043565">
    <property type="term" value="F:sequence-specific DNA binding"/>
    <property type="evidence" value="ECO:0007669"/>
    <property type="project" value="TreeGrafter"/>
</dbReference>
<proteinExistence type="predicted"/>
<dbReference type="CDD" id="cd00067">
    <property type="entry name" value="GAL4"/>
    <property type="match status" value="1"/>
</dbReference>
<keyword evidence="8" id="KW-0175">Coiled coil</keyword>